<dbReference type="Gene3D" id="3.20.20.80">
    <property type="entry name" value="Glycosidases"/>
    <property type="match status" value="1"/>
</dbReference>
<dbReference type="Gene3D" id="3.30.60.10">
    <property type="entry name" value="Endochitinase-like"/>
    <property type="match status" value="2"/>
</dbReference>
<dbReference type="PANTHER" id="PTHR11177">
    <property type="entry name" value="CHITINASE"/>
    <property type="match status" value="1"/>
</dbReference>
<comment type="caution">
    <text evidence="4">Lacks conserved residue(s) required for the propagation of feature annotation.</text>
</comment>
<sequence length="1372" mass="150301">MPAICQNVQNWHSSPLISGWHTSSNNQYRGYFTYDLGSSEGTLDRGQDRRNLMCPDTWKGTILQPKCPHNNQPRVVPPLYDMNGVGVTALIPQTGTELLQIIADGKDNPIPGVGQLQPSGRMYTCDEFPPASWIEGGIGLGLNGVAGTTYCAPMARRCDNEHDPRGSEQNWQGFIHGILGAHLEAQLGNADMDYNYNTPVAFRFSWITDPNEVWAAQVSSDRAYGGWDQSVRPGTNFRSFGNNYSRPDIDFIPNGNGSLAVQLSNGEVLRTHEGNSIPRIRERIMSLSGGGKDRVASNFTAGNGMSKPNDTTPWHITAEDISPKLSTYGLHTQQDPVEAIDIIGWSKEIILGQLQGINSTNDTTLANQTMANIGRSQPKIPIARTDDPNSHHSWQKRVDGPIQCGPGQPCLDGSCCSKEGKCGYKQAHCGTDNCISNCDAKAMCGIDSADGQTSCGLKLCCSYYGWCGTEDVHCKDPEPTIGKTPCQQGYGSCEIKPSPSCGKNSGTSKARRIGYYQGWNTRERLCDRVPPRQINTRGISHLLYAFAFFHPQTFEMMPMHSDDVKLYGEFTALKRNGLQTWIAVGGWSFNDPDTATYNAYSDMVSTQSNRRSFIQSLIKFMETYGFQGADIDWEYPAEPKRGGRKEDTDNLVLLMKEMKEQFGGRFGSSLTLAPDYWYLRGFKPAAMQNYVDWMGFMSYDLHGPWDTDVKTLGSKVRPQTDITEIEKNIKPLWFDGVDPSKIVMGLAYYGRTYTLTDPSCGMMGCSFVPGKGGAAGSCTNFPGVLSNREIRGIIEAENNTPYLNETAMVKYFTYQGNSWVGYDDADTYALKESFADSHCLGGIMIWSIDFDDEHGIGLGDPNNHKSPESATVIPMAHTTVPRGETFTLNPGAATDIPRLPNGGDQNSPQGPGAEKCEQCSFFRLITSTCCGSGGSVGNPVLIPAGVPTPMDIPLPAGFIPSESFKGRDGNTIPANQPLPREVIIPQGTVFSQPFVIGSGTSLREGEGDDQSSNSSNLVWLSPEIWNDPNPSAQCFFPCTLVLPPYTSFTSTVDYPRITVTENNTIKTTLTFPPLTVSSWAPTTIVMASGEPLLLQLAAPPLGQMLDIQRVELFEGPGHLPQPHQTIQTMEAVHFHSAHPPPPPRISLPSITIGFGPPKPTTIPCAWPTLTCLPPRPGPTTGPGIIIPPPGPEDDEEEEDEEDEEGFCAYQKRSSNPGRTTTTTFITVTPTRSISLTTTTTTVQPPAKTPDFSKDDIKCYDSGQWTRRARMINVADAICNDYLKGKTLTEKWNPGEVKRKFDRDANEVVSVEIVGFVEINSGSGCEWLVDVNQCKTVFRKIIDGCDRNGENRKQGGRVVGDCVTWRLDPNADL</sequence>
<dbReference type="PANTHER" id="PTHR11177:SF317">
    <property type="entry name" value="CHITINASE 12-RELATED"/>
    <property type="match status" value="1"/>
</dbReference>
<dbReference type="GO" id="GO:0005975">
    <property type="term" value="P:carbohydrate metabolic process"/>
    <property type="evidence" value="ECO:0007669"/>
    <property type="project" value="InterPro"/>
</dbReference>
<evidence type="ECO:0000256" key="1">
    <source>
        <dbReference type="ARBA" id="ARBA00008682"/>
    </source>
</evidence>
<organism evidence="8 9">
    <name type="scientific">Periconia macrospinosa</name>
    <dbReference type="NCBI Taxonomy" id="97972"/>
    <lineage>
        <taxon>Eukaryota</taxon>
        <taxon>Fungi</taxon>
        <taxon>Dikarya</taxon>
        <taxon>Ascomycota</taxon>
        <taxon>Pezizomycotina</taxon>
        <taxon>Dothideomycetes</taxon>
        <taxon>Pleosporomycetidae</taxon>
        <taxon>Pleosporales</taxon>
        <taxon>Massarineae</taxon>
        <taxon>Periconiaceae</taxon>
        <taxon>Periconia</taxon>
    </lineage>
</organism>
<feature type="domain" description="Chitin-binding type-1" evidence="6">
    <location>
        <begin position="401"/>
        <end position="440"/>
    </location>
</feature>
<dbReference type="EMBL" id="KZ805381">
    <property type="protein sequence ID" value="PVI00005.1"/>
    <property type="molecule type" value="Genomic_DNA"/>
</dbReference>
<accession>A0A2V1DS24</accession>
<evidence type="ECO:0000256" key="5">
    <source>
        <dbReference type="SAM" id="MobiDB-lite"/>
    </source>
</evidence>
<dbReference type="OrthoDB" id="73875at2759"/>
<dbReference type="SMART" id="SM00270">
    <property type="entry name" value="ChtBD1"/>
    <property type="match status" value="2"/>
</dbReference>
<dbReference type="PROSITE" id="PS50941">
    <property type="entry name" value="CHIT_BIND_I_2"/>
    <property type="match status" value="2"/>
</dbReference>
<dbReference type="Pfam" id="PF00704">
    <property type="entry name" value="Glyco_hydro_18"/>
    <property type="match status" value="1"/>
</dbReference>
<dbReference type="SMART" id="SM00636">
    <property type="entry name" value="Glyco_18"/>
    <property type="match status" value="1"/>
</dbReference>
<dbReference type="SUPFAM" id="SSF57016">
    <property type="entry name" value="Plant lectins/antimicrobial peptides"/>
    <property type="match status" value="1"/>
</dbReference>
<dbReference type="CDD" id="cd06922">
    <property type="entry name" value="ChtBD1_GH18_1"/>
    <property type="match status" value="1"/>
</dbReference>
<dbReference type="InterPro" id="IPR001002">
    <property type="entry name" value="Chitin-bd_1"/>
</dbReference>
<gene>
    <name evidence="8" type="ORF">DM02DRAFT_655877</name>
</gene>
<feature type="disulfide bond" evidence="4">
    <location>
        <begin position="455"/>
        <end position="467"/>
    </location>
</feature>
<dbReference type="GO" id="GO:0008843">
    <property type="term" value="F:endochitinase activity"/>
    <property type="evidence" value="ECO:0007669"/>
    <property type="project" value="UniProtKB-EC"/>
</dbReference>
<dbReference type="InterPro" id="IPR050314">
    <property type="entry name" value="Glycosyl_Hydrlase_18"/>
</dbReference>
<evidence type="ECO:0000313" key="9">
    <source>
        <dbReference type="Proteomes" id="UP000244855"/>
    </source>
</evidence>
<dbReference type="EC" id="3.2.1.14" evidence="2"/>
<dbReference type="InterPro" id="IPR017853">
    <property type="entry name" value="GH"/>
</dbReference>
<proteinExistence type="inferred from homology"/>
<feature type="disulfide bond" evidence="4">
    <location>
        <begin position="434"/>
        <end position="438"/>
    </location>
</feature>
<dbReference type="Proteomes" id="UP000244855">
    <property type="component" value="Unassembled WGS sequence"/>
</dbReference>
<dbReference type="CDD" id="cd00035">
    <property type="entry name" value="ChtBD1"/>
    <property type="match status" value="1"/>
</dbReference>
<evidence type="ECO:0000256" key="4">
    <source>
        <dbReference type="PROSITE-ProRule" id="PRU00261"/>
    </source>
</evidence>
<dbReference type="Gene3D" id="3.10.50.10">
    <property type="match status" value="1"/>
</dbReference>
<feature type="disulfide bond" evidence="4">
    <location>
        <begin position="415"/>
        <end position="429"/>
    </location>
</feature>
<feature type="disulfide bond" evidence="4">
    <location>
        <begin position="410"/>
        <end position="422"/>
    </location>
</feature>
<keyword evidence="8" id="KW-0378">Hydrolase</keyword>
<reference evidence="8 9" key="1">
    <citation type="journal article" date="2018" name="Sci. Rep.">
        <title>Comparative genomics provides insights into the lifestyle and reveals functional heterogeneity of dark septate endophytic fungi.</title>
        <authorList>
            <person name="Knapp D.G."/>
            <person name="Nemeth J.B."/>
            <person name="Barry K."/>
            <person name="Hainaut M."/>
            <person name="Henrissat B."/>
            <person name="Johnson J."/>
            <person name="Kuo A."/>
            <person name="Lim J.H.P."/>
            <person name="Lipzen A."/>
            <person name="Nolan M."/>
            <person name="Ohm R.A."/>
            <person name="Tamas L."/>
            <person name="Grigoriev I.V."/>
            <person name="Spatafora J.W."/>
            <person name="Nagy L.G."/>
            <person name="Kovacs G.M."/>
        </authorList>
    </citation>
    <scope>NUCLEOTIDE SEQUENCE [LARGE SCALE GENOMIC DNA]</scope>
    <source>
        <strain evidence="8 9">DSE2036</strain>
    </source>
</reference>
<dbReference type="GO" id="GO:0008061">
    <property type="term" value="F:chitin binding"/>
    <property type="evidence" value="ECO:0007669"/>
    <property type="project" value="UniProtKB-UniRule"/>
</dbReference>
<comment type="similarity">
    <text evidence="1">Belongs to the glycosyl hydrolase 18 family. Chitinase class V subfamily.</text>
</comment>
<evidence type="ECO:0000259" key="7">
    <source>
        <dbReference type="PROSITE" id="PS51910"/>
    </source>
</evidence>
<feature type="disulfide bond" evidence="4">
    <location>
        <begin position="460"/>
        <end position="474"/>
    </location>
</feature>
<dbReference type="GO" id="GO:0006032">
    <property type="term" value="P:chitin catabolic process"/>
    <property type="evidence" value="ECO:0007669"/>
    <property type="project" value="TreeGrafter"/>
</dbReference>
<feature type="compositionally biased region" description="Pro residues" evidence="5">
    <location>
        <begin position="1177"/>
        <end position="1190"/>
    </location>
</feature>
<evidence type="ECO:0000313" key="8">
    <source>
        <dbReference type="EMBL" id="PVI00005.1"/>
    </source>
</evidence>
<evidence type="ECO:0000256" key="3">
    <source>
        <dbReference type="ARBA" id="ARBA00022669"/>
    </source>
</evidence>
<dbReference type="InterPro" id="IPR029070">
    <property type="entry name" value="Chitinase_insertion_sf"/>
</dbReference>
<dbReference type="SUPFAM" id="SSF51445">
    <property type="entry name" value="(Trans)glycosidases"/>
    <property type="match status" value="1"/>
</dbReference>
<dbReference type="InterPro" id="IPR036861">
    <property type="entry name" value="Endochitinase-like_sf"/>
</dbReference>
<dbReference type="PROSITE" id="PS51910">
    <property type="entry name" value="GH18_2"/>
    <property type="match status" value="1"/>
</dbReference>
<evidence type="ECO:0000256" key="2">
    <source>
        <dbReference type="ARBA" id="ARBA00012729"/>
    </source>
</evidence>
<feature type="compositionally biased region" description="Acidic residues" evidence="5">
    <location>
        <begin position="1191"/>
        <end position="1205"/>
    </location>
</feature>
<keyword evidence="9" id="KW-1185">Reference proteome</keyword>
<dbReference type="GO" id="GO:0005576">
    <property type="term" value="C:extracellular region"/>
    <property type="evidence" value="ECO:0007669"/>
    <property type="project" value="TreeGrafter"/>
</dbReference>
<dbReference type="InterPro" id="IPR011583">
    <property type="entry name" value="Chitinase_II/V-like_cat"/>
</dbReference>
<evidence type="ECO:0000259" key="6">
    <source>
        <dbReference type="PROSITE" id="PS50941"/>
    </source>
</evidence>
<feature type="domain" description="Chitin-binding type-1" evidence="6">
    <location>
        <begin position="441"/>
        <end position="495"/>
    </location>
</feature>
<name>A0A2V1DS24_9PLEO</name>
<keyword evidence="3 4" id="KW-0147">Chitin-binding</keyword>
<dbReference type="STRING" id="97972.A0A2V1DS24"/>
<keyword evidence="4" id="KW-1015">Disulfide bond</keyword>
<dbReference type="InterPro" id="IPR001223">
    <property type="entry name" value="Glyco_hydro18_cat"/>
</dbReference>
<dbReference type="SUPFAM" id="SSF54556">
    <property type="entry name" value="Chitinase insertion domain"/>
    <property type="match status" value="1"/>
</dbReference>
<feature type="domain" description="GH18" evidence="7">
    <location>
        <begin position="510"/>
        <end position="879"/>
    </location>
</feature>
<protein>
    <recommendedName>
        <fullName evidence="2">chitinase</fullName>
        <ecNumber evidence="2">3.2.1.14</ecNumber>
    </recommendedName>
</protein>
<feature type="region of interest" description="Disordered" evidence="5">
    <location>
        <begin position="1177"/>
        <end position="1205"/>
    </location>
</feature>